<gene>
    <name evidence="1" type="ORF">ACFPOE_13145</name>
</gene>
<dbReference type="RefSeq" id="WP_376850537.1">
    <property type="nucleotide sequence ID" value="NZ_JBHSMF010000006.1"/>
</dbReference>
<accession>A0ABW0NCV9</accession>
<name>A0ABW0NCV9_9BURK</name>
<organism evidence="1 2">
    <name type="scientific">Caenimonas terrae</name>
    <dbReference type="NCBI Taxonomy" id="696074"/>
    <lineage>
        <taxon>Bacteria</taxon>
        <taxon>Pseudomonadati</taxon>
        <taxon>Pseudomonadota</taxon>
        <taxon>Betaproteobacteria</taxon>
        <taxon>Burkholderiales</taxon>
        <taxon>Comamonadaceae</taxon>
        <taxon>Caenimonas</taxon>
    </lineage>
</organism>
<sequence length="317" mass="34642">MSDGAHLLIPFAASPAPGCREALQQLQLPQLKRLLQRLAPGPLDDGDERDLSPPHERVLARACGLSAPDGAIPWAAWQVLQDGGDPAGQAWAWITPCHWHVATDHIVMKHPRELGLDGEDSSLLLAAMQPFFAQDGITLEYHAPTRWLARGELFRGLATASLDRVLNRDIDDWVPRAAAAAPLRRLQQEMQMLLYTHPVNDARVRGGLLPVNSFWASGTGALPADHRAGPPAGLLLPHTLRDAALLQDWSAWSAAWQQVDAAQCRQLNDSLDRGAAVTLSLCGEARARSWSGQASGWLRRLRGALDRQPLTTIFETL</sequence>
<reference evidence="2" key="1">
    <citation type="journal article" date="2019" name="Int. J. Syst. Evol. Microbiol.">
        <title>The Global Catalogue of Microorganisms (GCM) 10K type strain sequencing project: providing services to taxonomists for standard genome sequencing and annotation.</title>
        <authorList>
            <consortium name="The Broad Institute Genomics Platform"/>
            <consortium name="The Broad Institute Genome Sequencing Center for Infectious Disease"/>
            <person name="Wu L."/>
            <person name="Ma J."/>
        </authorList>
    </citation>
    <scope>NUCLEOTIDE SEQUENCE [LARGE SCALE GENOMIC DNA]</scope>
    <source>
        <strain evidence="2">CCUG 57401</strain>
    </source>
</reference>
<dbReference type="Proteomes" id="UP001596037">
    <property type="component" value="Unassembled WGS sequence"/>
</dbReference>
<evidence type="ECO:0000313" key="1">
    <source>
        <dbReference type="EMBL" id="MFC5498485.1"/>
    </source>
</evidence>
<evidence type="ECO:0000313" key="2">
    <source>
        <dbReference type="Proteomes" id="UP001596037"/>
    </source>
</evidence>
<dbReference type="EMBL" id="JBHSMF010000006">
    <property type="protein sequence ID" value="MFC5498485.1"/>
    <property type="molecule type" value="Genomic_DNA"/>
</dbReference>
<comment type="caution">
    <text evidence="1">The sequence shown here is derived from an EMBL/GenBank/DDBJ whole genome shotgun (WGS) entry which is preliminary data.</text>
</comment>
<keyword evidence="2" id="KW-1185">Reference proteome</keyword>
<protein>
    <submittedName>
        <fullName evidence="1">Phosphoglycerate mutase</fullName>
    </submittedName>
</protein>
<proteinExistence type="predicted"/>